<dbReference type="InterPro" id="IPR019546">
    <property type="entry name" value="TAT_signal_bac_arc"/>
</dbReference>
<evidence type="ECO:0000256" key="4">
    <source>
        <dbReference type="ARBA" id="ARBA00023139"/>
    </source>
</evidence>
<comment type="caution">
    <text evidence="6">The sequence shown here is derived from an EMBL/GenBank/DDBJ whole genome shotgun (WGS) entry which is preliminary data.</text>
</comment>
<keyword evidence="7" id="KW-1185">Reference proteome</keyword>
<evidence type="ECO:0000256" key="5">
    <source>
        <dbReference type="ARBA" id="ARBA00023288"/>
    </source>
</evidence>
<protein>
    <submittedName>
        <fullName evidence="6">L-arabinose-binding protein</fullName>
    </submittedName>
</protein>
<dbReference type="InterPro" id="IPR006311">
    <property type="entry name" value="TAT_signal"/>
</dbReference>
<evidence type="ECO:0000256" key="2">
    <source>
        <dbReference type="ARBA" id="ARBA00022729"/>
    </source>
</evidence>
<evidence type="ECO:0000313" key="6">
    <source>
        <dbReference type="EMBL" id="REF37001.1"/>
    </source>
</evidence>
<dbReference type="PROSITE" id="PS51318">
    <property type="entry name" value="TAT"/>
    <property type="match status" value="1"/>
</dbReference>
<dbReference type="EMBL" id="QTUC01000001">
    <property type="protein sequence ID" value="REF37001.1"/>
    <property type="molecule type" value="Genomic_DNA"/>
</dbReference>
<keyword evidence="2" id="KW-0732">Signal</keyword>
<sequence>MAQISRRSVLKKAAAVGASLAGSSLLSGCGRAPNFNRGAKKKLSFWAFTDTRIAWQQRAFELYKRLKNPDFEIEWLILPYRQMHDQLLVTAQARSGGPDIADVEISQFARYIKGDVLFVDLKPKLVEMGEWDNLYHPSATDPWTWQGKVYGIGNELNACLLSYRWDIWEKAGVNTEIQTWDEFVEEAKRFHRDTGNYLIDQQYLDWGQWWLMTLQQGGGFFDEKGQPVLDSEKSLRTLTWMQQALKDGWSTHRPQGHSYNIALEEGRIASLLGPSWQFSGFIQQNIPKTKGKWHLMPFPRWSEGGSRTATQGGTGVAVLNTSEFIEEALDFVLFEHTNVEALLGDFELRQVWPTYRPAFDAPVLTQPMEFFDGQRVGSLINEVSPEINTTYVSPFWPETTSVFVRHGLTPPLQDLDMSPKDALARAQQKALDAIEFATA</sequence>
<evidence type="ECO:0000256" key="1">
    <source>
        <dbReference type="ARBA" id="ARBA00022475"/>
    </source>
</evidence>
<dbReference type="PANTHER" id="PTHR43649">
    <property type="entry name" value="ARABINOSE-BINDING PROTEIN-RELATED"/>
    <property type="match status" value="1"/>
</dbReference>
<dbReference type="RefSeq" id="WP_115850542.1">
    <property type="nucleotide sequence ID" value="NZ_QTUC01000001.1"/>
</dbReference>
<dbReference type="InterPro" id="IPR006059">
    <property type="entry name" value="SBP"/>
</dbReference>
<dbReference type="PANTHER" id="PTHR43649:SF33">
    <property type="entry name" value="POLYGALACTURONAN_RHAMNOGALACTURONAN-BINDING PROTEIN YTCQ"/>
    <property type="match status" value="1"/>
</dbReference>
<dbReference type="SUPFAM" id="SSF53850">
    <property type="entry name" value="Periplasmic binding protein-like II"/>
    <property type="match status" value="1"/>
</dbReference>
<dbReference type="Proteomes" id="UP000256485">
    <property type="component" value="Unassembled WGS sequence"/>
</dbReference>
<dbReference type="AlphaFoldDB" id="A0A3D9VI66"/>
<keyword evidence="1" id="KW-1003">Cell membrane</keyword>
<gene>
    <name evidence="6" type="ORF">DFJ64_2437</name>
</gene>
<reference evidence="6 7" key="1">
    <citation type="submission" date="2018-08" db="EMBL/GenBank/DDBJ databases">
        <title>Sequencing the genomes of 1000 actinobacteria strains.</title>
        <authorList>
            <person name="Klenk H.-P."/>
        </authorList>
    </citation>
    <scope>NUCLEOTIDE SEQUENCE [LARGE SCALE GENOMIC DNA]</scope>
    <source>
        <strain evidence="6 7">DSM 22891</strain>
    </source>
</reference>
<evidence type="ECO:0000256" key="3">
    <source>
        <dbReference type="ARBA" id="ARBA00023136"/>
    </source>
</evidence>
<evidence type="ECO:0000313" key="7">
    <source>
        <dbReference type="Proteomes" id="UP000256485"/>
    </source>
</evidence>
<dbReference type="NCBIfam" id="TIGR01409">
    <property type="entry name" value="TAT_signal_seq"/>
    <property type="match status" value="1"/>
</dbReference>
<dbReference type="InterPro" id="IPR050490">
    <property type="entry name" value="Bact_solute-bd_prot1"/>
</dbReference>
<dbReference type="OrthoDB" id="2531053at2"/>
<keyword evidence="3" id="KW-0472">Membrane</keyword>
<proteinExistence type="predicted"/>
<keyword evidence="4" id="KW-0564">Palmitate</keyword>
<accession>A0A3D9VI66</accession>
<organism evidence="6 7">
    <name type="scientific">Thermasporomyces composti</name>
    <dbReference type="NCBI Taxonomy" id="696763"/>
    <lineage>
        <taxon>Bacteria</taxon>
        <taxon>Bacillati</taxon>
        <taxon>Actinomycetota</taxon>
        <taxon>Actinomycetes</taxon>
        <taxon>Propionibacteriales</taxon>
        <taxon>Nocardioidaceae</taxon>
        <taxon>Thermasporomyces</taxon>
    </lineage>
</organism>
<dbReference type="Pfam" id="PF01547">
    <property type="entry name" value="SBP_bac_1"/>
    <property type="match status" value="1"/>
</dbReference>
<dbReference type="PROSITE" id="PS51257">
    <property type="entry name" value="PROKAR_LIPOPROTEIN"/>
    <property type="match status" value="1"/>
</dbReference>
<dbReference type="Gene3D" id="3.40.190.10">
    <property type="entry name" value="Periplasmic binding protein-like II"/>
    <property type="match status" value="1"/>
</dbReference>
<name>A0A3D9VI66_THECX</name>
<keyword evidence="5" id="KW-0449">Lipoprotein</keyword>